<gene>
    <name evidence="8" type="ORF">Fuma_01163</name>
</gene>
<evidence type="ECO:0000313" key="8">
    <source>
        <dbReference type="EMBL" id="APZ91574.1"/>
    </source>
</evidence>
<comment type="subcellular location">
    <subcellularLocation>
        <location evidence="1">Cell membrane</location>
        <topology evidence="1">Multi-pass membrane protein</topology>
    </subcellularLocation>
</comment>
<dbReference type="RefSeq" id="WP_077023312.1">
    <property type="nucleotide sequence ID" value="NZ_CP017641.1"/>
</dbReference>
<feature type="transmembrane region" description="Helical" evidence="7">
    <location>
        <begin position="59"/>
        <end position="79"/>
    </location>
</feature>
<protein>
    <submittedName>
        <fullName evidence="8">Multidrug efflux system protein MdtO</fullName>
    </submittedName>
</protein>
<evidence type="ECO:0000256" key="6">
    <source>
        <dbReference type="ARBA" id="ARBA00023136"/>
    </source>
</evidence>
<evidence type="ECO:0000256" key="7">
    <source>
        <dbReference type="SAM" id="Phobius"/>
    </source>
</evidence>
<dbReference type="EMBL" id="CP017641">
    <property type="protein sequence ID" value="APZ91574.1"/>
    <property type="molecule type" value="Genomic_DNA"/>
</dbReference>
<evidence type="ECO:0000256" key="5">
    <source>
        <dbReference type="ARBA" id="ARBA00022989"/>
    </source>
</evidence>
<name>A0A1P8WC09_9PLAN</name>
<dbReference type="Proteomes" id="UP000187735">
    <property type="component" value="Chromosome"/>
</dbReference>
<feature type="transmembrane region" description="Helical" evidence="7">
    <location>
        <begin position="489"/>
        <end position="507"/>
    </location>
</feature>
<keyword evidence="2" id="KW-0813">Transport</keyword>
<evidence type="ECO:0000313" key="9">
    <source>
        <dbReference type="Proteomes" id="UP000187735"/>
    </source>
</evidence>
<evidence type="ECO:0000256" key="1">
    <source>
        <dbReference type="ARBA" id="ARBA00004651"/>
    </source>
</evidence>
<feature type="transmembrane region" description="Helical" evidence="7">
    <location>
        <begin position="20"/>
        <end position="47"/>
    </location>
</feature>
<keyword evidence="5 7" id="KW-1133">Transmembrane helix</keyword>
<feature type="transmembrane region" description="Helical" evidence="7">
    <location>
        <begin position="85"/>
        <end position="102"/>
    </location>
</feature>
<dbReference type="OrthoDB" id="271295at2"/>
<evidence type="ECO:0000256" key="4">
    <source>
        <dbReference type="ARBA" id="ARBA00022692"/>
    </source>
</evidence>
<proteinExistence type="predicted"/>
<dbReference type="KEGG" id="fmr:Fuma_01163"/>
<dbReference type="InterPro" id="IPR006726">
    <property type="entry name" value="PHBA_efflux_AaeB/fusaric-R"/>
</dbReference>
<feature type="transmembrane region" description="Helical" evidence="7">
    <location>
        <begin position="435"/>
        <end position="457"/>
    </location>
</feature>
<feature type="transmembrane region" description="Helical" evidence="7">
    <location>
        <begin position="463"/>
        <end position="482"/>
    </location>
</feature>
<feature type="transmembrane region" description="Helical" evidence="7">
    <location>
        <begin position="388"/>
        <end position="407"/>
    </location>
</feature>
<keyword evidence="4 7" id="KW-0812">Transmembrane</keyword>
<evidence type="ECO:0000256" key="2">
    <source>
        <dbReference type="ARBA" id="ARBA00022448"/>
    </source>
</evidence>
<dbReference type="AlphaFoldDB" id="A0A1P8WC09"/>
<evidence type="ECO:0000256" key="3">
    <source>
        <dbReference type="ARBA" id="ARBA00022475"/>
    </source>
</evidence>
<organism evidence="8 9">
    <name type="scientific">Fuerstiella marisgermanici</name>
    <dbReference type="NCBI Taxonomy" id="1891926"/>
    <lineage>
        <taxon>Bacteria</taxon>
        <taxon>Pseudomonadati</taxon>
        <taxon>Planctomycetota</taxon>
        <taxon>Planctomycetia</taxon>
        <taxon>Planctomycetales</taxon>
        <taxon>Planctomycetaceae</taxon>
        <taxon>Fuerstiella</taxon>
    </lineage>
</organism>
<keyword evidence="6 7" id="KW-0472">Membrane</keyword>
<dbReference type="GO" id="GO:0005886">
    <property type="term" value="C:plasma membrane"/>
    <property type="evidence" value="ECO:0007669"/>
    <property type="project" value="UniProtKB-SubCell"/>
</dbReference>
<dbReference type="PANTHER" id="PTHR30509:SF9">
    <property type="entry name" value="MULTIDRUG RESISTANCE PROTEIN MDTO"/>
    <property type="match status" value="1"/>
</dbReference>
<dbReference type="PANTHER" id="PTHR30509">
    <property type="entry name" value="P-HYDROXYBENZOIC ACID EFFLUX PUMP SUBUNIT-RELATED"/>
    <property type="match status" value="1"/>
</dbReference>
<feature type="transmembrane region" description="Helical" evidence="7">
    <location>
        <begin position="513"/>
        <end position="533"/>
    </location>
</feature>
<keyword evidence="3" id="KW-1003">Cell membrane</keyword>
<feature type="transmembrane region" description="Helical" evidence="7">
    <location>
        <begin position="109"/>
        <end position="125"/>
    </location>
</feature>
<dbReference type="Pfam" id="PF04632">
    <property type="entry name" value="FUSC"/>
    <property type="match status" value="1"/>
</dbReference>
<accession>A0A1P8WC09</accession>
<dbReference type="GO" id="GO:0022857">
    <property type="term" value="F:transmembrane transporter activity"/>
    <property type="evidence" value="ECO:0007669"/>
    <property type="project" value="InterPro"/>
</dbReference>
<feature type="transmembrane region" description="Helical" evidence="7">
    <location>
        <begin position="137"/>
        <end position="158"/>
    </location>
</feature>
<keyword evidence="9" id="KW-1185">Reference proteome</keyword>
<reference evidence="8 9" key="1">
    <citation type="journal article" date="2016" name="Front. Microbiol.">
        <title>Fuerstia marisgermanicae gen. nov., sp. nov., an Unusual Member of the Phylum Planctomycetes from the German Wadden Sea.</title>
        <authorList>
            <person name="Kohn T."/>
            <person name="Heuer A."/>
            <person name="Jogler M."/>
            <person name="Vollmers J."/>
            <person name="Boedeker C."/>
            <person name="Bunk B."/>
            <person name="Rast P."/>
            <person name="Borchert D."/>
            <person name="Glockner I."/>
            <person name="Freese H.M."/>
            <person name="Klenk H.P."/>
            <person name="Overmann J."/>
            <person name="Kaster A.K."/>
            <person name="Rohde M."/>
            <person name="Wiegand S."/>
            <person name="Jogler C."/>
        </authorList>
    </citation>
    <scope>NUCLEOTIDE SEQUENCE [LARGE SCALE GENOMIC DNA]</scope>
    <source>
        <strain evidence="8 9">NH11</strain>
    </source>
</reference>
<sequence>MNAEPTPNTLSLRNAFKVALSLTLCYWFTLAFDWQLTVYGAYAIIFCSLETSGSSIEKGLMRFVGTCIGIVIGIAMLSMFAHDRWQFMVAMAVYLGAIGYGIQTSRYTYAWYVGGFLPLVLWSSNYPTFDNTFTFSVYRWLETVAGIVIYSIVDVVIWPRSSGHQLKMTAAPMWSNIAKLFSDCRDKLGQSENVDITGLRAEIASAYAIADFDLQQAMLDTPAVRHHRAAWKALRINGRSLVNHLDIWHEAAVDCRELPLQQVLPKLNKELDRVADRFRQIQSLWSEVLDDSLPLDSQPSDVQEIDRQPLAPAELELNVAELAKLPITQRAAIHNFVEHLKLLDRDADRVVRNLRIICGLDAINHQQLLPHVDASEVLTPSIWSVDRFLIGLFPVLVWISTFLFWIYFHPPTGTAQVQMTATLALMLIRERTSPIVLGIAILIVLFLIVAPVTWLVMPAFNTGAELLAFIFAYAFVFTYLGGKNSALKIIPLVVFATVASISNSQHFSFQGNVNAGLMFLLAVPFLTVFWYLLTPMRPEQGLLRTLSRFYRGCSRVCDGFFTGDAETRKRDLEMFVLPASGEIRHWQTDLKKGSHSENSPELVQSLLVTVQGISSQLVAMQQSHRRALSHANEIPKPLHDLAGRINREFQSVFDRWAKFDSETESESLGPLVAQLENEINQRGTATLIDEASGATDASETPAESKATVEPLSELALQDFHVLLGNLRGLVHAVARCDSVVRQINWAGWTASRF</sequence>